<dbReference type="Proteomes" id="UP000827092">
    <property type="component" value="Unassembled WGS sequence"/>
</dbReference>
<accession>A0AAV6TRC6</accession>
<sequence length="43" mass="5218">MQRKNGEYVVTSKERQFLDEMTRPVFKQYANEVNVVIKYVMFT</sequence>
<evidence type="ECO:0000313" key="1">
    <source>
        <dbReference type="EMBL" id="KAG8174001.1"/>
    </source>
</evidence>
<proteinExistence type="predicted"/>
<dbReference type="EMBL" id="JAFNEN010001365">
    <property type="protein sequence ID" value="KAG8174001.1"/>
    <property type="molecule type" value="Genomic_DNA"/>
</dbReference>
<organism evidence="1 2">
    <name type="scientific">Oedothorax gibbosus</name>
    <dbReference type="NCBI Taxonomy" id="931172"/>
    <lineage>
        <taxon>Eukaryota</taxon>
        <taxon>Metazoa</taxon>
        <taxon>Ecdysozoa</taxon>
        <taxon>Arthropoda</taxon>
        <taxon>Chelicerata</taxon>
        <taxon>Arachnida</taxon>
        <taxon>Araneae</taxon>
        <taxon>Araneomorphae</taxon>
        <taxon>Entelegynae</taxon>
        <taxon>Araneoidea</taxon>
        <taxon>Linyphiidae</taxon>
        <taxon>Erigoninae</taxon>
        <taxon>Oedothorax</taxon>
    </lineage>
</organism>
<protein>
    <submittedName>
        <fullName evidence="1">Uncharacterized protein</fullName>
    </submittedName>
</protein>
<evidence type="ECO:0000313" key="2">
    <source>
        <dbReference type="Proteomes" id="UP000827092"/>
    </source>
</evidence>
<keyword evidence="2" id="KW-1185">Reference proteome</keyword>
<gene>
    <name evidence="1" type="ORF">JTE90_014030</name>
</gene>
<comment type="caution">
    <text evidence="1">The sequence shown here is derived from an EMBL/GenBank/DDBJ whole genome shotgun (WGS) entry which is preliminary data.</text>
</comment>
<name>A0AAV6TRC6_9ARAC</name>
<dbReference type="AlphaFoldDB" id="A0AAV6TRC6"/>
<reference evidence="1 2" key="1">
    <citation type="journal article" date="2022" name="Nat. Ecol. Evol.">
        <title>A masculinizing supergene underlies an exaggerated male reproductive morph in a spider.</title>
        <authorList>
            <person name="Hendrickx F."/>
            <person name="De Corte Z."/>
            <person name="Sonet G."/>
            <person name="Van Belleghem S.M."/>
            <person name="Kostlbacher S."/>
            <person name="Vangestel C."/>
        </authorList>
    </citation>
    <scope>NUCLEOTIDE SEQUENCE [LARGE SCALE GENOMIC DNA]</scope>
    <source>
        <strain evidence="1">W744_W776</strain>
    </source>
</reference>
<feature type="non-terminal residue" evidence="1">
    <location>
        <position position="43"/>
    </location>
</feature>